<organism evidence="6 7">
    <name type="scientific">Abyssobacteria bacterium (strain SURF_5)</name>
    <dbReference type="NCBI Taxonomy" id="2093360"/>
    <lineage>
        <taxon>Bacteria</taxon>
        <taxon>Pseudomonadati</taxon>
        <taxon>Candidatus Hydrogenedentota</taxon>
        <taxon>Candidatus Abyssobacteria</taxon>
    </lineage>
</organism>
<dbReference type="Gene3D" id="3.90.550.10">
    <property type="entry name" value="Spore Coat Polysaccharide Biosynthesis Protein SpsA, Chain A"/>
    <property type="match status" value="1"/>
</dbReference>
<feature type="transmembrane region" description="Helical" evidence="4">
    <location>
        <begin position="294"/>
        <end position="312"/>
    </location>
</feature>
<evidence type="ECO:0000256" key="4">
    <source>
        <dbReference type="SAM" id="Phobius"/>
    </source>
</evidence>
<evidence type="ECO:0000256" key="2">
    <source>
        <dbReference type="ARBA" id="ARBA00022676"/>
    </source>
</evidence>
<name>A0A3A4NXC7_ABYX5</name>
<accession>A0A3A4NXC7</accession>
<keyword evidence="2" id="KW-0328">Glycosyltransferase</keyword>
<comment type="caution">
    <text evidence="6">The sequence shown here is derived from an EMBL/GenBank/DDBJ whole genome shotgun (WGS) entry which is preliminary data.</text>
</comment>
<feature type="transmembrane region" description="Helical" evidence="4">
    <location>
        <begin position="349"/>
        <end position="375"/>
    </location>
</feature>
<keyword evidence="4" id="KW-1133">Transmembrane helix</keyword>
<dbReference type="EMBL" id="QZKU01000048">
    <property type="protein sequence ID" value="RJP23235.1"/>
    <property type="molecule type" value="Genomic_DNA"/>
</dbReference>
<keyword evidence="4" id="KW-0472">Membrane</keyword>
<evidence type="ECO:0000256" key="3">
    <source>
        <dbReference type="ARBA" id="ARBA00022679"/>
    </source>
</evidence>
<dbReference type="InterPro" id="IPR029044">
    <property type="entry name" value="Nucleotide-diphossugar_trans"/>
</dbReference>
<dbReference type="Proteomes" id="UP000265882">
    <property type="component" value="Unassembled WGS sequence"/>
</dbReference>
<dbReference type="Pfam" id="PF00535">
    <property type="entry name" value="Glycos_transf_2"/>
    <property type="match status" value="1"/>
</dbReference>
<keyword evidence="4" id="KW-0812">Transmembrane</keyword>
<evidence type="ECO:0000313" key="7">
    <source>
        <dbReference type="Proteomes" id="UP000265882"/>
    </source>
</evidence>
<comment type="similarity">
    <text evidence="1">Belongs to the glycosyltransferase 2 family.</text>
</comment>
<proteinExistence type="inferred from homology"/>
<evidence type="ECO:0000313" key="6">
    <source>
        <dbReference type="EMBL" id="RJP23235.1"/>
    </source>
</evidence>
<evidence type="ECO:0000256" key="1">
    <source>
        <dbReference type="ARBA" id="ARBA00006739"/>
    </source>
</evidence>
<feature type="domain" description="Glycosyltransferase 2-like" evidence="5">
    <location>
        <begin position="48"/>
        <end position="208"/>
    </location>
</feature>
<reference evidence="6 7" key="1">
    <citation type="journal article" date="2017" name="ISME J.">
        <title>Energy and carbon metabolisms in a deep terrestrial subsurface fluid microbial community.</title>
        <authorList>
            <person name="Momper L."/>
            <person name="Jungbluth S.P."/>
            <person name="Lee M.D."/>
            <person name="Amend J.P."/>
        </authorList>
    </citation>
    <scope>NUCLEOTIDE SEQUENCE [LARGE SCALE GENOMIC DNA]</scope>
    <source>
        <strain evidence="6">SURF_5</strain>
    </source>
</reference>
<dbReference type="AlphaFoldDB" id="A0A3A4NXC7"/>
<sequence>MWLLELLFFGLTLFIGWMMFGYFLFIAFKGLFQNRKEPAFPESWPMISVIVPCFNEQSQILDKLNDLRALDYPSDCLEVVFADGGSTDETLAILENALNQEEPFRVIRCPRKGKINQINFALPQLRGDLVINTDVDARLSSDALKWIVAEFEASPDIRVVGAYSHPLDTLDLEHYYWDAQNKGRFLESEVWTASIVIAQCYGFRRSLLSAFPEDVVADDIYIAYLANTLGYRTVYSRHAISRETRSPQTYAEFLQHKFRKGNAFLRESLRFLYRLPEMDTFCKLMHGTRIAQQLLLPWMLLVWALVAGSLLTLFRVDLVFFAILFLLLLLLLTNRVFASVKLPGDPRHYSFSAVLKSFLMTLLLLLMTGLSYPFFRQSSSYARLPAGMTASDKPETV</sequence>
<gene>
    <name evidence="6" type="ORF">C4520_06685</name>
</gene>
<keyword evidence="3 6" id="KW-0808">Transferase</keyword>
<dbReference type="PANTHER" id="PTHR43630">
    <property type="entry name" value="POLY-BETA-1,6-N-ACETYL-D-GLUCOSAMINE SYNTHASE"/>
    <property type="match status" value="1"/>
</dbReference>
<dbReference type="SUPFAM" id="SSF53448">
    <property type="entry name" value="Nucleotide-diphospho-sugar transferases"/>
    <property type="match status" value="1"/>
</dbReference>
<feature type="transmembrane region" description="Helical" evidence="4">
    <location>
        <begin position="6"/>
        <end position="28"/>
    </location>
</feature>
<feature type="transmembrane region" description="Helical" evidence="4">
    <location>
        <begin position="318"/>
        <end position="337"/>
    </location>
</feature>
<dbReference type="GO" id="GO:0016757">
    <property type="term" value="F:glycosyltransferase activity"/>
    <property type="evidence" value="ECO:0007669"/>
    <property type="project" value="UniProtKB-KW"/>
</dbReference>
<evidence type="ECO:0000259" key="5">
    <source>
        <dbReference type="Pfam" id="PF00535"/>
    </source>
</evidence>
<protein>
    <submittedName>
        <fullName evidence="6">Glycosyltransferase</fullName>
    </submittedName>
</protein>
<dbReference type="InterPro" id="IPR001173">
    <property type="entry name" value="Glyco_trans_2-like"/>
</dbReference>
<dbReference type="PANTHER" id="PTHR43630:SF1">
    <property type="entry name" value="POLY-BETA-1,6-N-ACETYL-D-GLUCOSAMINE SYNTHASE"/>
    <property type="match status" value="1"/>
</dbReference>